<proteinExistence type="predicted"/>
<feature type="signal peptide" evidence="2">
    <location>
        <begin position="1"/>
        <end position="24"/>
    </location>
</feature>
<dbReference type="EMBL" id="JAVRBK010000005">
    <property type="protein sequence ID" value="KAK5643446.1"/>
    <property type="molecule type" value="Genomic_DNA"/>
</dbReference>
<evidence type="ECO:0000256" key="1">
    <source>
        <dbReference type="SAM" id="MobiDB-lite"/>
    </source>
</evidence>
<organism evidence="3 4">
    <name type="scientific">Pyrocoelia pectoralis</name>
    <dbReference type="NCBI Taxonomy" id="417401"/>
    <lineage>
        <taxon>Eukaryota</taxon>
        <taxon>Metazoa</taxon>
        <taxon>Ecdysozoa</taxon>
        <taxon>Arthropoda</taxon>
        <taxon>Hexapoda</taxon>
        <taxon>Insecta</taxon>
        <taxon>Pterygota</taxon>
        <taxon>Neoptera</taxon>
        <taxon>Endopterygota</taxon>
        <taxon>Coleoptera</taxon>
        <taxon>Polyphaga</taxon>
        <taxon>Elateriformia</taxon>
        <taxon>Elateroidea</taxon>
        <taxon>Lampyridae</taxon>
        <taxon>Lampyrinae</taxon>
        <taxon>Pyrocoelia</taxon>
    </lineage>
</organism>
<dbReference type="AlphaFoldDB" id="A0AAN7ZMF7"/>
<feature type="compositionally biased region" description="Low complexity" evidence="1">
    <location>
        <begin position="150"/>
        <end position="214"/>
    </location>
</feature>
<evidence type="ECO:0000313" key="4">
    <source>
        <dbReference type="Proteomes" id="UP001329430"/>
    </source>
</evidence>
<accession>A0AAN7ZMF7</accession>
<feature type="compositionally biased region" description="Polar residues" evidence="1">
    <location>
        <begin position="64"/>
        <end position="74"/>
    </location>
</feature>
<protein>
    <submittedName>
        <fullName evidence="3">Uncharacterized protein</fullName>
    </submittedName>
</protein>
<feature type="region of interest" description="Disordered" evidence="1">
    <location>
        <begin position="29"/>
        <end position="226"/>
    </location>
</feature>
<sequence>MVTHNLNNFLYYIFLLTLLCYGECKRGYGSGGRRGGHTTPRSNHHTTHNYQRPTEGNIGFERYQPSQNSQNNRQDIGFENVHNRVPPNTQPHGGSPPQYQTHYNPVSNSPSAPLPPTNHHTNPQQPPPGPGIGFENVHQRVPPNQQSNYPHNQQPSYPHNQQPNYPNNQQPNYPHNQQPNNPYNGYNNHQPQYPGSHPGQYNPGHHNNPPYNAYQPPPTYYNPHYSTPGGVPPPIYQPVQQSSGSSILGYAGTFAGGYLIGRLTSGGGGGGGGHNNNGDSGDRQYTVHHYHHDANSVPKQMSVSTNSLIMCDKNSTQGLCVPNTFAICLSNGTIMCVTHTTYTTPCGGGNNLACVITVLPCVNNATSCNTTGNLSTTAVYIPCISNVTVSQQNLVTTDTTISNQNVQYCVTAIAEPKKLESPVAGYVSFLQELARLTYQMSIANSTTSSPVIMSNDKSNKTEMTTLLPVLNSDNKTEITTLPYKI</sequence>
<gene>
    <name evidence="3" type="ORF">RI129_007291</name>
</gene>
<evidence type="ECO:0000313" key="3">
    <source>
        <dbReference type="EMBL" id="KAK5643446.1"/>
    </source>
</evidence>
<name>A0AAN7ZMF7_9COLE</name>
<reference evidence="3 4" key="1">
    <citation type="journal article" date="2024" name="Insects">
        <title>An Improved Chromosome-Level Genome Assembly of the Firefly Pyrocoelia pectoralis.</title>
        <authorList>
            <person name="Fu X."/>
            <person name="Meyer-Rochow V.B."/>
            <person name="Ballantyne L."/>
            <person name="Zhu X."/>
        </authorList>
    </citation>
    <scope>NUCLEOTIDE SEQUENCE [LARGE SCALE GENOMIC DNA]</scope>
    <source>
        <strain evidence="3">XCY_ONT2</strain>
    </source>
</reference>
<comment type="caution">
    <text evidence="3">The sequence shown here is derived from an EMBL/GenBank/DDBJ whole genome shotgun (WGS) entry which is preliminary data.</text>
</comment>
<feature type="compositionally biased region" description="Polar residues" evidence="1">
    <location>
        <begin position="86"/>
        <end position="111"/>
    </location>
</feature>
<keyword evidence="2" id="KW-0732">Signal</keyword>
<evidence type="ECO:0000256" key="2">
    <source>
        <dbReference type="SAM" id="SignalP"/>
    </source>
</evidence>
<keyword evidence="4" id="KW-1185">Reference proteome</keyword>
<dbReference type="Proteomes" id="UP001329430">
    <property type="component" value="Chromosome 5"/>
</dbReference>
<feature type="chain" id="PRO_5043010879" evidence="2">
    <location>
        <begin position="25"/>
        <end position="485"/>
    </location>
</feature>